<accession>A0ABQ2GPJ7</accession>
<sequence length="276" mass="28524">MPTFAQAVTERTRRLNTRLCVGLDPRSEAYRDVAHLKAHTLEVLEACAPYAACVKPQLAFYEALGLEGLAILEEVCAAARTLGLPVLLDGKRGDIGSTAQAYARAWLGGQHAGAALTVNPFLGFETLTPFVETAQQQGGAVFVLVKTSNPGQNDLQGSGVSERIAVEIARLNAEELPDQETGPEYATVGAVVGATHAGDLATFRALMPRALLLLPGLGAQGAAAADLAPAFHEGGLGALASASRGVQYADGLKVAASVTAARGFRDDLNAALAAHS</sequence>
<protein>
    <recommendedName>
        <fullName evidence="7">Orotidine 5'-phosphate decarboxylase</fullName>
        <ecNumber evidence="7">4.1.1.23</ecNumber>
    </recommendedName>
    <alternativeName>
        <fullName evidence="7">OMP decarboxylase</fullName>
        <shortName evidence="7">OMPDCase</shortName>
        <shortName evidence="7">OMPdecase</shortName>
    </alternativeName>
</protein>
<reference evidence="10" key="1">
    <citation type="journal article" date="2019" name="Int. J. Syst. Evol. Microbiol.">
        <title>The Global Catalogue of Microorganisms (GCM) 10K type strain sequencing project: providing services to taxonomists for standard genome sequencing and annotation.</title>
        <authorList>
            <consortium name="The Broad Institute Genomics Platform"/>
            <consortium name="The Broad Institute Genome Sequencing Center for Infectious Disease"/>
            <person name="Wu L."/>
            <person name="Ma J."/>
        </authorList>
    </citation>
    <scope>NUCLEOTIDE SEQUENCE [LARGE SCALE GENOMIC DNA]</scope>
    <source>
        <strain evidence="10">JCM 15443</strain>
    </source>
</reference>
<dbReference type="SUPFAM" id="SSF51366">
    <property type="entry name" value="Ribulose-phoshate binding barrel"/>
    <property type="match status" value="1"/>
</dbReference>
<dbReference type="PANTHER" id="PTHR43375">
    <property type="entry name" value="OROTIDINE 5'-PHOSPHATE DECARBOXYLASE"/>
    <property type="match status" value="1"/>
</dbReference>
<dbReference type="RefSeq" id="WP_188902504.1">
    <property type="nucleotide sequence ID" value="NZ_BMOM01000007.1"/>
</dbReference>
<dbReference type="HAMAP" id="MF_01215">
    <property type="entry name" value="OMPdecase_type2"/>
    <property type="match status" value="1"/>
</dbReference>
<evidence type="ECO:0000256" key="2">
    <source>
        <dbReference type="ARBA" id="ARBA00008847"/>
    </source>
</evidence>
<dbReference type="Proteomes" id="UP000661918">
    <property type="component" value="Unassembled WGS sequence"/>
</dbReference>
<keyword evidence="5 7" id="KW-0456">Lyase</keyword>
<evidence type="ECO:0000256" key="5">
    <source>
        <dbReference type="ARBA" id="ARBA00023239"/>
    </source>
</evidence>
<dbReference type="Gene3D" id="3.20.20.70">
    <property type="entry name" value="Aldolase class I"/>
    <property type="match status" value="1"/>
</dbReference>
<dbReference type="InterPro" id="IPR001754">
    <property type="entry name" value="OMPdeCOase_dom"/>
</dbReference>
<dbReference type="PANTHER" id="PTHR43375:SF1">
    <property type="entry name" value="OROTIDINE 5'-PHOSPHATE DECARBOXYLASE"/>
    <property type="match status" value="1"/>
</dbReference>
<dbReference type="InterPro" id="IPR011060">
    <property type="entry name" value="RibuloseP-bd_barrel"/>
</dbReference>
<comment type="pathway">
    <text evidence="1 7">Pyrimidine metabolism; UMP biosynthesis via de novo pathway; UMP from orotate: step 2/2.</text>
</comment>
<comment type="caution">
    <text evidence="9">The sequence shown here is derived from an EMBL/GenBank/DDBJ whole genome shotgun (WGS) entry which is preliminary data.</text>
</comment>
<evidence type="ECO:0000256" key="4">
    <source>
        <dbReference type="ARBA" id="ARBA00022975"/>
    </source>
</evidence>
<dbReference type="EMBL" id="BMOM01000007">
    <property type="protein sequence ID" value="GGM05714.1"/>
    <property type="molecule type" value="Genomic_DNA"/>
</dbReference>
<dbReference type="CDD" id="cd04725">
    <property type="entry name" value="OMP_decarboxylase_like"/>
    <property type="match status" value="1"/>
</dbReference>
<evidence type="ECO:0000256" key="1">
    <source>
        <dbReference type="ARBA" id="ARBA00004861"/>
    </source>
</evidence>
<keyword evidence="10" id="KW-1185">Reference proteome</keyword>
<feature type="active site" description="Proton donor" evidence="7">
    <location>
        <position position="91"/>
    </location>
</feature>
<organism evidence="9 10">
    <name type="scientific">Deinococcus aerophilus</name>
    <dbReference type="NCBI Taxonomy" id="522488"/>
    <lineage>
        <taxon>Bacteria</taxon>
        <taxon>Thermotogati</taxon>
        <taxon>Deinococcota</taxon>
        <taxon>Deinococci</taxon>
        <taxon>Deinococcales</taxon>
        <taxon>Deinococcaceae</taxon>
        <taxon>Deinococcus</taxon>
    </lineage>
</organism>
<evidence type="ECO:0000256" key="7">
    <source>
        <dbReference type="HAMAP-Rule" id="MF_01215"/>
    </source>
</evidence>
<evidence type="ECO:0000313" key="10">
    <source>
        <dbReference type="Proteomes" id="UP000661918"/>
    </source>
</evidence>
<dbReference type="InterPro" id="IPR011995">
    <property type="entry name" value="OMPdecase_type-2"/>
</dbReference>
<dbReference type="Pfam" id="PF00215">
    <property type="entry name" value="OMPdecase"/>
    <property type="match status" value="1"/>
</dbReference>
<keyword evidence="3 7" id="KW-0210">Decarboxylase</keyword>
<evidence type="ECO:0000256" key="6">
    <source>
        <dbReference type="ARBA" id="ARBA00049157"/>
    </source>
</evidence>
<name>A0ABQ2GPJ7_9DEIO</name>
<proteinExistence type="inferred from homology"/>
<feature type="domain" description="Orotidine 5'-phosphate decarboxylase" evidence="8">
    <location>
        <begin position="18"/>
        <end position="258"/>
    </location>
</feature>
<dbReference type="PROSITE" id="PS00156">
    <property type="entry name" value="OMPDECASE"/>
    <property type="match status" value="1"/>
</dbReference>
<dbReference type="EC" id="4.1.1.23" evidence="7"/>
<gene>
    <name evidence="7 9" type="primary">pyrF</name>
    <name evidence="9" type="ORF">GCM10010841_12570</name>
</gene>
<dbReference type="NCBIfam" id="TIGR02127">
    <property type="entry name" value="pyrF_sub2"/>
    <property type="match status" value="1"/>
</dbReference>
<dbReference type="InterPro" id="IPR013785">
    <property type="entry name" value="Aldolase_TIM"/>
</dbReference>
<comment type="similarity">
    <text evidence="2 7">Belongs to the OMP decarboxylase family. Type 2 subfamily.</text>
</comment>
<dbReference type="SMART" id="SM00934">
    <property type="entry name" value="OMPdecase"/>
    <property type="match status" value="1"/>
</dbReference>
<evidence type="ECO:0000313" key="9">
    <source>
        <dbReference type="EMBL" id="GGM05714.1"/>
    </source>
</evidence>
<comment type="catalytic activity">
    <reaction evidence="6 7">
        <text>orotidine 5'-phosphate + H(+) = UMP + CO2</text>
        <dbReference type="Rhea" id="RHEA:11596"/>
        <dbReference type="ChEBI" id="CHEBI:15378"/>
        <dbReference type="ChEBI" id="CHEBI:16526"/>
        <dbReference type="ChEBI" id="CHEBI:57538"/>
        <dbReference type="ChEBI" id="CHEBI:57865"/>
        <dbReference type="EC" id="4.1.1.23"/>
    </reaction>
</comment>
<evidence type="ECO:0000256" key="3">
    <source>
        <dbReference type="ARBA" id="ARBA00022793"/>
    </source>
</evidence>
<dbReference type="InterPro" id="IPR018089">
    <property type="entry name" value="OMPdecase_AS"/>
</dbReference>
<evidence type="ECO:0000259" key="8">
    <source>
        <dbReference type="SMART" id="SM00934"/>
    </source>
</evidence>
<keyword evidence="4 7" id="KW-0665">Pyrimidine biosynthesis</keyword>